<keyword evidence="8" id="KW-0472">Membrane</keyword>
<evidence type="ECO:0000259" key="9">
    <source>
        <dbReference type="Pfam" id="PF01551"/>
    </source>
</evidence>
<keyword evidence="6" id="KW-0862">Zinc</keyword>
<dbReference type="GO" id="GO:0016787">
    <property type="term" value="F:hydrolase activity"/>
    <property type="evidence" value="ECO:0007669"/>
    <property type="project" value="UniProtKB-KW"/>
</dbReference>
<evidence type="ECO:0000259" key="11">
    <source>
        <dbReference type="Pfam" id="PF19425"/>
    </source>
</evidence>
<keyword evidence="7" id="KW-0482">Metalloprotease</keyword>
<evidence type="ECO:0000256" key="4">
    <source>
        <dbReference type="ARBA" id="ARBA00022723"/>
    </source>
</evidence>
<dbReference type="InterPro" id="IPR050570">
    <property type="entry name" value="Cell_wall_metabolism_enzyme"/>
</dbReference>
<reference evidence="12 13" key="1">
    <citation type="submission" date="2024-06" db="EMBL/GenBank/DDBJ databases">
        <title>Sorghum-associated microbial communities from plants grown in Nebraska, USA.</title>
        <authorList>
            <person name="Schachtman D."/>
        </authorList>
    </citation>
    <scope>NUCLEOTIDE SEQUENCE [LARGE SCALE GENOMIC DNA]</scope>
    <source>
        <strain evidence="12 13">1757</strain>
    </source>
</reference>
<organism evidence="12 13">
    <name type="scientific">Rhodanobacter soli</name>
    <dbReference type="NCBI Taxonomy" id="590609"/>
    <lineage>
        <taxon>Bacteria</taxon>
        <taxon>Pseudomonadati</taxon>
        <taxon>Pseudomonadota</taxon>
        <taxon>Gammaproteobacteria</taxon>
        <taxon>Lysobacterales</taxon>
        <taxon>Rhodanobacteraceae</taxon>
        <taxon>Rhodanobacter</taxon>
    </lineage>
</organism>
<keyword evidence="5 12" id="KW-0378">Hydrolase</keyword>
<dbReference type="Pfam" id="PF01551">
    <property type="entry name" value="Peptidase_M23"/>
    <property type="match status" value="1"/>
</dbReference>
<dbReference type="PANTHER" id="PTHR21666:SF288">
    <property type="entry name" value="CELL DIVISION PROTEIN YTFB"/>
    <property type="match status" value="1"/>
</dbReference>
<evidence type="ECO:0000313" key="13">
    <source>
        <dbReference type="Proteomes" id="UP001549251"/>
    </source>
</evidence>
<evidence type="ECO:0000256" key="8">
    <source>
        <dbReference type="SAM" id="Phobius"/>
    </source>
</evidence>
<feature type="domain" description="Csd3-like second N-terminal" evidence="11">
    <location>
        <begin position="227"/>
        <end position="348"/>
    </location>
</feature>
<keyword evidence="8" id="KW-0812">Transmembrane</keyword>
<dbReference type="InterPro" id="IPR011055">
    <property type="entry name" value="Dup_hybrid_motif"/>
</dbReference>
<comment type="caution">
    <text evidence="12">The sequence shown here is derived from an EMBL/GenBank/DDBJ whole genome shotgun (WGS) entry which is preliminary data.</text>
</comment>
<feature type="domain" description="Opacity-associated protein A LysM-like" evidence="10">
    <location>
        <begin position="135"/>
        <end position="204"/>
    </location>
</feature>
<dbReference type="EMBL" id="JBEPSD010000001">
    <property type="protein sequence ID" value="MET4569501.1"/>
    <property type="molecule type" value="Genomic_DNA"/>
</dbReference>
<dbReference type="Proteomes" id="UP001549251">
    <property type="component" value="Unassembled WGS sequence"/>
</dbReference>
<dbReference type="InterPro" id="IPR007340">
    <property type="entry name" value="LysM_Opacity-associatedA"/>
</dbReference>
<dbReference type="Pfam" id="PF04225">
    <property type="entry name" value="LysM_OapA"/>
    <property type="match status" value="1"/>
</dbReference>
<evidence type="ECO:0000256" key="6">
    <source>
        <dbReference type="ARBA" id="ARBA00022833"/>
    </source>
</evidence>
<dbReference type="SUPFAM" id="SSF51261">
    <property type="entry name" value="Duplicated hybrid motif"/>
    <property type="match status" value="1"/>
</dbReference>
<evidence type="ECO:0000313" key="12">
    <source>
        <dbReference type="EMBL" id="MET4569501.1"/>
    </source>
</evidence>
<keyword evidence="13" id="KW-1185">Reference proteome</keyword>
<dbReference type="Gene3D" id="2.70.70.10">
    <property type="entry name" value="Glucose Permease (Domain IIA)"/>
    <property type="match status" value="1"/>
</dbReference>
<protein>
    <submittedName>
        <fullName evidence="12">Murein DD-endopeptidase MepM/ murein hydrolase activator NlpD</fullName>
    </submittedName>
</protein>
<feature type="transmembrane region" description="Helical" evidence="8">
    <location>
        <begin position="79"/>
        <end position="100"/>
    </location>
</feature>
<evidence type="ECO:0000256" key="2">
    <source>
        <dbReference type="ARBA" id="ARBA00004196"/>
    </source>
</evidence>
<comment type="subcellular location">
    <subcellularLocation>
        <location evidence="2">Cell envelope</location>
    </subcellularLocation>
</comment>
<dbReference type="PANTHER" id="PTHR21666">
    <property type="entry name" value="PEPTIDASE-RELATED"/>
    <property type="match status" value="1"/>
</dbReference>
<evidence type="ECO:0000256" key="7">
    <source>
        <dbReference type="ARBA" id="ARBA00023049"/>
    </source>
</evidence>
<evidence type="ECO:0000259" key="10">
    <source>
        <dbReference type="Pfam" id="PF04225"/>
    </source>
</evidence>
<comment type="cofactor">
    <cofactor evidence="1">
        <name>Zn(2+)</name>
        <dbReference type="ChEBI" id="CHEBI:29105"/>
    </cofactor>
</comment>
<dbReference type="Pfam" id="PF19425">
    <property type="entry name" value="Csd3_N2"/>
    <property type="match status" value="1"/>
</dbReference>
<keyword evidence="4" id="KW-0479">Metal-binding</keyword>
<evidence type="ECO:0000256" key="3">
    <source>
        <dbReference type="ARBA" id="ARBA00022670"/>
    </source>
</evidence>
<keyword evidence="3" id="KW-0645">Protease</keyword>
<dbReference type="InterPro" id="IPR016047">
    <property type="entry name" value="M23ase_b-sheet_dom"/>
</dbReference>
<gene>
    <name evidence="12" type="ORF">ABIE04_001828</name>
</gene>
<keyword evidence="8" id="KW-1133">Transmembrane helix</keyword>
<proteinExistence type="predicted"/>
<dbReference type="InterPro" id="IPR045834">
    <property type="entry name" value="Csd3_N2"/>
</dbReference>
<accession>A0ABV2PWS8</accession>
<dbReference type="CDD" id="cd12797">
    <property type="entry name" value="M23_peptidase"/>
    <property type="match status" value="1"/>
</dbReference>
<name>A0ABV2PWS8_9GAMM</name>
<feature type="domain" description="M23ase beta-sheet core" evidence="9">
    <location>
        <begin position="361"/>
        <end position="457"/>
    </location>
</feature>
<evidence type="ECO:0000256" key="5">
    <source>
        <dbReference type="ARBA" id="ARBA00022801"/>
    </source>
</evidence>
<sequence length="508" mass="56489">MRKALTPFAHDRYGMRSLLLCSAGVYSMAEEKQGARQTRKQAICRKAQRRHSHFYERRAHWSFNRSGEIEPIRWNRERLVLAGTALLITLLSGFIMPAWASAMRPAPTPEVHSLLPLALPKIAPVNTTSGTVDDWQVVRVQPGQTLSDIFGARGLGMADLQKVMDAAGGAKSALHSIRPGQEFDFLLGNDGSLKGFRFDRDQASRATVRLDGAQPTVAIQQRDMDLREQVAHGVIRSSLYAAGDQAGMDAAMVGKLADLFKYDIDFVQDLRVGDSFTVIYDDIYRDGVRYGQGNIIAAEFVNQGKRYTAYRFKKADGSYGWYSEDGRPIQKSFLRIPVDFTRISSQFTAARMHPVLGRMRAHKGVDYAAPSGTPIHAAGDGVIKYHGWERGYGNFVVIQHDKTISTAYGHMSRFVKGQHVGERVRQGEVIGYVGMTGLATGPHLHYEFRVNGVQRNPQTVTLPKPEPLPAVQMARFKAEVVKPQLARLTELDSRIKLARANAPANHDN</sequence>
<evidence type="ECO:0000256" key="1">
    <source>
        <dbReference type="ARBA" id="ARBA00001947"/>
    </source>
</evidence>
<dbReference type="Gene3D" id="3.10.450.350">
    <property type="match status" value="2"/>
</dbReference>